<dbReference type="Proteomes" id="UP000436088">
    <property type="component" value="Unassembled WGS sequence"/>
</dbReference>
<dbReference type="GO" id="GO:0003886">
    <property type="term" value="F:DNA (cytosine-5-)-methyltransferase activity"/>
    <property type="evidence" value="ECO:0007669"/>
    <property type="project" value="TreeGrafter"/>
</dbReference>
<keyword evidence="1" id="KW-0732">Signal</keyword>
<comment type="caution">
    <text evidence="2">The sequence shown here is derived from an EMBL/GenBank/DDBJ whole genome shotgun (WGS) entry which is preliminary data.</text>
</comment>
<reference evidence="2" key="1">
    <citation type="submission" date="2019-09" db="EMBL/GenBank/DDBJ databases">
        <title>Draft genome information of white flower Hibiscus syriacus.</title>
        <authorList>
            <person name="Kim Y.-M."/>
        </authorList>
    </citation>
    <scope>NUCLEOTIDE SEQUENCE [LARGE SCALE GENOMIC DNA]</scope>
    <source>
        <strain evidence="2">YM2019G1</strain>
    </source>
</reference>
<evidence type="ECO:0000313" key="2">
    <source>
        <dbReference type="EMBL" id="KAE8672016.1"/>
    </source>
</evidence>
<keyword evidence="3" id="KW-1185">Reference proteome</keyword>
<dbReference type="EMBL" id="VEPZ02001457">
    <property type="protein sequence ID" value="KAE8672016.1"/>
    <property type="molecule type" value="Genomic_DNA"/>
</dbReference>
<sequence length="321" mass="35859">MKKRIALKLISSIILHMVVQALEKSAPIQHVDSNNYSSDYEAILQDDFTDIDSYYDTEEILNSDSDEENKLLYLMKIGYSEAGASIAMERCGLDSSIAELIDFICATQMAKAADALLPSVKLTERIRKALEAYDDESLSSVQKYVLDECRKWNLVWVGRNTVVLFKPDEVEMLLGFPKNLTRGEGSARDMFPGGINVLSLFSRIGGVEVVFYCLDIPLKADAQELNGDRLEQLMSRFGEFDLGVCGIQLTASYAASRYTPTYPTLPEPWRGLVDSKTGYLYFWNTVTNITPYERGHGLVAGGNNLSGDAYHPQHEKSDNLS</sequence>
<dbReference type="InterPro" id="IPR050390">
    <property type="entry name" value="C5-Methyltransferase"/>
</dbReference>
<evidence type="ECO:0008006" key="4">
    <source>
        <dbReference type="Google" id="ProtNLM"/>
    </source>
</evidence>
<feature type="signal peptide" evidence="1">
    <location>
        <begin position="1"/>
        <end position="21"/>
    </location>
</feature>
<dbReference type="GO" id="GO:0005634">
    <property type="term" value="C:nucleus"/>
    <property type="evidence" value="ECO:0007669"/>
    <property type="project" value="TreeGrafter"/>
</dbReference>
<protein>
    <recommendedName>
        <fullName evidence="4">WW domain-containing protein</fullName>
    </recommendedName>
</protein>
<organism evidence="2 3">
    <name type="scientific">Hibiscus syriacus</name>
    <name type="common">Rose of Sharon</name>
    <dbReference type="NCBI Taxonomy" id="106335"/>
    <lineage>
        <taxon>Eukaryota</taxon>
        <taxon>Viridiplantae</taxon>
        <taxon>Streptophyta</taxon>
        <taxon>Embryophyta</taxon>
        <taxon>Tracheophyta</taxon>
        <taxon>Spermatophyta</taxon>
        <taxon>Magnoliopsida</taxon>
        <taxon>eudicotyledons</taxon>
        <taxon>Gunneridae</taxon>
        <taxon>Pentapetalae</taxon>
        <taxon>rosids</taxon>
        <taxon>malvids</taxon>
        <taxon>Malvales</taxon>
        <taxon>Malvaceae</taxon>
        <taxon>Malvoideae</taxon>
        <taxon>Hibiscus</taxon>
    </lineage>
</organism>
<dbReference type="AlphaFoldDB" id="A0A6A2Y6Q0"/>
<proteinExistence type="predicted"/>
<evidence type="ECO:0000256" key="1">
    <source>
        <dbReference type="SAM" id="SignalP"/>
    </source>
</evidence>
<feature type="chain" id="PRO_5025515804" description="WW domain-containing protein" evidence="1">
    <location>
        <begin position="22"/>
        <end position="321"/>
    </location>
</feature>
<dbReference type="SUPFAM" id="SSF51045">
    <property type="entry name" value="WW domain"/>
    <property type="match status" value="1"/>
</dbReference>
<accession>A0A6A2Y6Q0</accession>
<evidence type="ECO:0000313" key="3">
    <source>
        <dbReference type="Proteomes" id="UP000436088"/>
    </source>
</evidence>
<gene>
    <name evidence="2" type="ORF">F3Y22_tig00111877pilonHSYRG00377</name>
</gene>
<name>A0A6A2Y6Q0_HIBSY</name>
<dbReference type="PANTHER" id="PTHR23068">
    <property type="entry name" value="DNA CYTOSINE-5- -METHYLTRANSFERASE 3-RELATED"/>
    <property type="match status" value="1"/>
</dbReference>
<dbReference type="InterPro" id="IPR036020">
    <property type="entry name" value="WW_dom_sf"/>
</dbReference>
<dbReference type="PANTHER" id="PTHR23068:SF25">
    <property type="entry name" value="DNA (CYTOSINE-5)-METHYLTRANSFERASE DRM2"/>
    <property type="match status" value="1"/>
</dbReference>